<dbReference type="Proteomes" id="UP000033935">
    <property type="component" value="Unassembled WGS sequence"/>
</dbReference>
<dbReference type="EMBL" id="LBWG01000016">
    <property type="protein sequence ID" value="KKR03943.1"/>
    <property type="molecule type" value="Genomic_DNA"/>
</dbReference>
<reference evidence="1 2" key="1">
    <citation type="journal article" date="2015" name="Nature">
        <title>rRNA introns, odd ribosomes, and small enigmatic genomes across a large radiation of phyla.</title>
        <authorList>
            <person name="Brown C.T."/>
            <person name="Hug L.A."/>
            <person name="Thomas B.C."/>
            <person name="Sharon I."/>
            <person name="Castelle C.J."/>
            <person name="Singh A."/>
            <person name="Wilkins M.J."/>
            <person name="Williams K.H."/>
            <person name="Banfield J.F."/>
        </authorList>
    </citation>
    <scope>NUCLEOTIDE SEQUENCE [LARGE SCALE GENOMIC DNA]</scope>
</reference>
<organism evidence="1 2">
    <name type="scientific">Candidatus Uhrbacteria bacterium GW2011_GWF2_39_13</name>
    <dbReference type="NCBI Taxonomy" id="1618995"/>
    <lineage>
        <taxon>Bacteria</taxon>
        <taxon>Candidatus Uhriibacteriota</taxon>
    </lineage>
</organism>
<protein>
    <submittedName>
        <fullName evidence="1">Uncharacterized protein</fullName>
    </submittedName>
</protein>
<evidence type="ECO:0000313" key="1">
    <source>
        <dbReference type="EMBL" id="KKR03943.1"/>
    </source>
</evidence>
<comment type="caution">
    <text evidence="1">The sequence shown here is derived from an EMBL/GenBank/DDBJ whole genome shotgun (WGS) entry which is preliminary data.</text>
</comment>
<evidence type="ECO:0000313" key="2">
    <source>
        <dbReference type="Proteomes" id="UP000033935"/>
    </source>
</evidence>
<name>A0A0G0MLA9_9BACT</name>
<sequence>MWRFESVHERLQTRFLDEVIRWVERDEHLSGHARSLIEAAASQEPLIAQSLKTPQDIRYHAEGPVLFDHLQLMLAFLFAVVEEKIHLIDIEEFRRLKGYEGEIEELEELLKEQVSFFHVFILCHDAAKWPSVSFASRKGSKGEFLGFQTSRAHMYDQSVPERMKWLNEYLRLYQDFSVQQSTNSDREKQSSFYLTYGIDVHYPNHARKIHAPVFEALLNRFSQAHQLPSRDREMLGDLIAHHMEFGADFSQVRPSRIERYIHLSSRRGYDADDFIDLLQGCLFLDHVVGSKRLNPHGYWHDPSSLIFCLKSEHDWAPHRRAQKEVAREERERKERLQLFKEAGLDGVALMDLLEMDPGSEFGLVLRRIHAAILGQGDLPKFGEPIDQELENRIAVFYQKLFSQKV</sequence>
<dbReference type="AlphaFoldDB" id="A0A0G0MLA9"/>
<proteinExistence type="predicted"/>
<gene>
    <name evidence="1" type="ORF">UT30_C0016G0014</name>
</gene>
<accession>A0A0G0MLA9</accession>